<dbReference type="AlphaFoldDB" id="I1XFQ3"/>
<accession>I1XFQ3</accession>
<dbReference type="EMBL" id="CP003390">
    <property type="protein sequence ID" value="AFI83222.1"/>
    <property type="molecule type" value="Genomic_DNA"/>
</dbReference>
<name>I1XFQ3_METNJ</name>
<dbReference type="PATRIC" id="fig|754476.3.peg.361"/>
<dbReference type="KEGG" id="mej:Q7A_365"/>
<evidence type="ECO:0000313" key="2">
    <source>
        <dbReference type="Proteomes" id="UP000009144"/>
    </source>
</evidence>
<proteinExistence type="predicted"/>
<reference evidence="1 2" key="1">
    <citation type="journal article" date="2012" name="J. Bacteriol.">
        <title>Complete genome sequences of Methylophaga sp. strain JAM1 and Methylophaga sp. strain JAM7.</title>
        <authorList>
            <person name="Villeneuve C."/>
            <person name="Martineau C."/>
            <person name="Mauffrey F."/>
            <person name="Villemur R."/>
        </authorList>
    </citation>
    <scope>NUCLEOTIDE SEQUENCE [LARGE SCALE GENOMIC DNA]</scope>
    <source>
        <strain evidence="1 2">JAM1</strain>
    </source>
</reference>
<protein>
    <submittedName>
        <fullName evidence="1">Uncharacterized protein</fullName>
    </submittedName>
</protein>
<dbReference type="OrthoDB" id="7057772at2"/>
<organism evidence="1 2">
    <name type="scientific">Methylophaga nitratireducenticrescens</name>
    <dbReference type="NCBI Taxonomy" id="754476"/>
    <lineage>
        <taxon>Bacteria</taxon>
        <taxon>Pseudomonadati</taxon>
        <taxon>Pseudomonadota</taxon>
        <taxon>Gammaproteobacteria</taxon>
        <taxon>Thiotrichales</taxon>
        <taxon>Piscirickettsiaceae</taxon>
        <taxon>Methylophaga</taxon>
    </lineage>
</organism>
<dbReference type="Proteomes" id="UP000009144">
    <property type="component" value="Chromosome"/>
</dbReference>
<evidence type="ECO:0000313" key="1">
    <source>
        <dbReference type="EMBL" id="AFI83222.1"/>
    </source>
</evidence>
<dbReference type="RefSeq" id="WP_014705597.1">
    <property type="nucleotide sequence ID" value="NC_017857.3"/>
</dbReference>
<sequence>MTVPEALKTDFKRLKRHYEHVEKTYDDVSLLDLSHALRVWVDIKDRLAAISGNKILSNRLFKNYSPNKQVLKNYKHTEFFITFMPDYVITHADKGNFFASRKDFKSGSTIAFRFAKDGIDGPMRVSDISYNYPSLPKETPNLNLYPVKKQLNFIEWLGAEVIRLNFRNGDGKLELIGISRKMLINRVANAFGGSHPIDRNREDQNNMYDKLIEYLFDFDFAGCPLPYFMLMKIAQDMIEFLPAIITDLD</sequence>
<dbReference type="HOGENOM" id="CLU_1114804_0_0_6"/>
<gene>
    <name evidence="1" type="ordered locus">Q7A_365</name>
</gene>
<keyword evidence="2" id="KW-1185">Reference proteome</keyword>
<reference evidence="1 2" key="2">
    <citation type="journal article" date="2013" name="Int. J. Syst. Evol. Microbiol.">
        <title>Methylophaga nitratireducenticrescens sp. nov. and Methylophaga frappieri sp. nov., isolated from the biofilm of the methanol-fed denitrification system treating the seawater at the Montreal Biodome.</title>
        <authorList>
            <person name="Villeneuve C."/>
            <person name="Martineau C."/>
            <person name="Mauffrey F."/>
            <person name="Villemur R."/>
        </authorList>
    </citation>
    <scope>NUCLEOTIDE SEQUENCE [LARGE SCALE GENOMIC DNA]</scope>
    <source>
        <strain evidence="1 2">JAM1</strain>
    </source>
</reference>